<sequence>MSKYLVCSAVMLLGIVICLFCSYYTISFLARVDQMFPDDQEILELTGKIRHRMLSDMILCFIAFIIFAVLILIGIINFIIGIVLLAAFMWGIMNIIDSTIICYKVKSKHFKQVHERKNFR</sequence>
<dbReference type="KEGG" id="chd:Calhy_0350"/>
<evidence type="ECO:0000313" key="3">
    <source>
        <dbReference type="Proteomes" id="UP000006890"/>
    </source>
</evidence>
<gene>
    <name evidence="2" type="ordered locus">Calhy_0350</name>
</gene>
<keyword evidence="1" id="KW-0472">Membrane</keyword>
<keyword evidence="1" id="KW-1133">Transmembrane helix</keyword>
<dbReference type="AlphaFoldDB" id="E4QBJ6"/>
<dbReference type="HOGENOM" id="CLU_2045352_0_0_9"/>
<keyword evidence="3" id="KW-1185">Reference proteome</keyword>
<feature type="transmembrane region" description="Helical" evidence="1">
    <location>
        <begin position="53"/>
        <end position="76"/>
    </location>
</feature>
<feature type="transmembrane region" description="Helical" evidence="1">
    <location>
        <begin position="12"/>
        <end position="32"/>
    </location>
</feature>
<dbReference type="EMBL" id="CP002219">
    <property type="protein sequence ID" value="ADQ06098.1"/>
    <property type="molecule type" value="Genomic_DNA"/>
</dbReference>
<accession>E4QBJ6</accession>
<reference evidence="2 3" key="2">
    <citation type="journal article" date="2011" name="J. Bacteriol.">
        <title>Complete genome sequences for the anaerobic, extremely thermophilic plant biomass-degrading bacteria Caldicellulosiruptor hydrothermalis, Caldicellulosiruptor kristjanssonii, Caldicellulosiruptor kronotskyensis, Caldicellulosiruptor owensenis, and Caldicellulosiruptor lactoaceticus.</title>
        <authorList>
            <person name="Blumer-Schuette S.E."/>
            <person name="Ozdemir I."/>
            <person name="Mistry D."/>
            <person name="Lucas S."/>
            <person name="Lapidus A."/>
            <person name="Cheng J.F."/>
            <person name="Goodwin L.A."/>
            <person name="Pitluck S."/>
            <person name="Land M.L."/>
            <person name="Hauser L.J."/>
            <person name="Woyke T."/>
            <person name="Mikhailova N."/>
            <person name="Pati A."/>
            <person name="Kyrpides N.C."/>
            <person name="Ivanova N."/>
            <person name="Detter J.C."/>
            <person name="Walston-Davenport K."/>
            <person name="Han S."/>
            <person name="Adams M.W."/>
            <person name="Kelly R.M."/>
        </authorList>
    </citation>
    <scope>NUCLEOTIDE SEQUENCE [LARGE SCALE GENOMIC DNA]</scope>
    <source>
        <strain evidence="3">DSM 18901 / VKM B-2411 / 108</strain>
    </source>
</reference>
<evidence type="ECO:0000256" key="1">
    <source>
        <dbReference type="SAM" id="Phobius"/>
    </source>
</evidence>
<dbReference type="STRING" id="632292.Calhy_0350"/>
<feature type="transmembrane region" description="Helical" evidence="1">
    <location>
        <begin position="82"/>
        <end position="103"/>
    </location>
</feature>
<reference key="1">
    <citation type="submission" date="2010-09" db="EMBL/GenBank/DDBJ databases">
        <title>Complete sequence of Caldicellulosiruptor hydrothermalis 108.</title>
        <authorList>
            <consortium name="US DOE Joint Genome Institute"/>
            <person name="Lucas S."/>
            <person name="Copeland A."/>
            <person name="Lapidus A."/>
            <person name="Cheng J.-F."/>
            <person name="Bruce D."/>
            <person name="Goodwin L."/>
            <person name="Pitluck S."/>
            <person name="Davenport K."/>
            <person name="Detter J.C."/>
            <person name="Han C."/>
            <person name="Tapia R."/>
            <person name="Land M."/>
            <person name="Hauser L."/>
            <person name="Chang Y.-J."/>
            <person name="Jeffries C."/>
            <person name="Kyrpides N."/>
            <person name="Ivanova N."/>
            <person name="Mikhailova N."/>
            <person name="Blumer-Schuette S.E."/>
            <person name="Kelly R.M."/>
            <person name="Woyke T."/>
        </authorList>
    </citation>
    <scope>NUCLEOTIDE SEQUENCE</scope>
    <source>
        <strain>108</strain>
    </source>
</reference>
<proteinExistence type="predicted"/>
<keyword evidence="1" id="KW-0812">Transmembrane</keyword>
<protein>
    <submittedName>
        <fullName evidence="2">Uncharacterized protein</fullName>
    </submittedName>
</protein>
<name>E4QBJ6_CALH1</name>
<evidence type="ECO:0000313" key="2">
    <source>
        <dbReference type="EMBL" id="ADQ06098.1"/>
    </source>
</evidence>
<dbReference type="Proteomes" id="UP000006890">
    <property type="component" value="Chromosome"/>
</dbReference>
<organism evidence="2 3">
    <name type="scientific">Caldicellulosiruptor hydrothermalis (strain DSM 18901 / VKM B-2411 / 108)</name>
    <dbReference type="NCBI Taxonomy" id="632292"/>
    <lineage>
        <taxon>Bacteria</taxon>
        <taxon>Bacillati</taxon>
        <taxon>Bacillota</taxon>
        <taxon>Bacillota incertae sedis</taxon>
        <taxon>Caldicellulosiruptorales</taxon>
        <taxon>Caldicellulosiruptoraceae</taxon>
        <taxon>Caldicellulosiruptor</taxon>
    </lineage>
</organism>